<sequence>MNNFDWSQFTWGQLVNPEFYIKLGGLYLVLFIIFAETGLFAGFFLPGDSLLFLSGIYSKELIQEFVSIDSDFLNVFLLSSLVATAGIIGNEIGYWFGKKSGPYLFQKKDTFLFKKKYLFQAKEFYDKHGGMAIILARFLPILRTFAPIIAGIVQMSKGKYFLYNVIGSVAWSFSLIFAGHYLNHFFLKEFNFDLKQHIEMIVLIMVLVTTAPVLYKIFFKKETNKGEMNLND</sequence>
<evidence type="ECO:0000259" key="8">
    <source>
        <dbReference type="Pfam" id="PF09335"/>
    </source>
</evidence>
<keyword evidence="4 7" id="KW-0812">Transmembrane</keyword>
<dbReference type="EMBL" id="SELH01000017">
    <property type="protein sequence ID" value="TWP28767.1"/>
    <property type="molecule type" value="Genomic_DNA"/>
</dbReference>
<organism evidence="9 10">
    <name type="scientific">Apibacter muscae</name>
    <dbReference type="NCBI Taxonomy" id="2509004"/>
    <lineage>
        <taxon>Bacteria</taxon>
        <taxon>Pseudomonadati</taxon>
        <taxon>Bacteroidota</taxon>
        <taxon>Flavobacteriia</taxon>
        <taxon>Flavobacteriales</taxon>
        <taxon>Weeksellaceae</taxon>
        <taxon>Apibacter</taxon>
    </lineage>
</organism>
<keyword evidence="3 7" id="KW-1003">Cell membrane</keyword>
<evidence type="ECO:0000256" key="1">
    <source>
        <dbReference type="ARBA" id="ARBA00004651"/>
    </source>
</evidence>
<accession>A0A563DFB5</accession>
<evidence type="ECO:0000313" key="9">
    <source>
        <dbReference type="EMBL" id="TWP28767.1"/>
    </source>
</evidence>
<feature type="transmembrane region" description="Helical" evidence="7">
    <location>
        <begin position="72"/>
        <end position="96"/>
    </location>
</feature>
<dbReference type="PANTHER" id="PTHR30353:SF0">
    <property type="entry name" value="TRANSMEMBRANE PROTEIN"/>
    <property type="match status" value="1"/>
</dbReference>
<reference evidence="9 10" key="1">
    <citation type="submission" date="2019-02" db="EMBL/GenBank/DDBJ databases">
        <title>Apibacter muscae sp. nov.: a novel member of the house fly microbiota.</title>
        <authorList>
            <person name="Park R."/>
        </authorList>
    </citation>
    <scope>NUCLEOTIDE SEQUENCE [LARGE SCALE GENOMIC DNA]</scope>
    <source>
        <strain evidence="9 10">AL1</strain>
    </source>
</reference>
<name>A0A563DFB5_9FLAO</name>
<evidence type="ECO:0000256" key="5">
    <source>
        <dbReference type="ARBA" id="ARBA00022989"/>
    </source>
</evidence>
<evidence type="ECO:0000256" key="6">
    <source>
        <dbReference type="ARBA" id="ARBA00023136"/>
    </source>
</evidence>
<dbReference type="InterPro" id="IPR032818">
    <property type="entry name" value="DedA-like"/>
</dbReference>
<dbReference type="InterPro" id="IPR032816">
    <property type="entry name" value="VTT_dom"/>
</dbReference>
<comment type="caution">
    <text evidence="9">The sequence shown here is derived from an EMBL/GenBank/DDBJ whole genome shotgun (WGS) entry which is preliminary data.</text>
</comment>
<proteinExistence type="inferred from homology"/>
<protein>
    <submittedName>
        <fullName evidence="9">DedA family protein</fullName>
    </submittedName>
</protein>
<gene>
    <name evidence="9" type="ORF">ETU09_05480</name>
</gene>
<dbReference type="OrthoDB" id="9813426at2"/>
<evidence type="ECO:0000313" key="10">
    <source>
        <dbReference type="Proteomes" id="UP000319499"/>
    </source>
</evidence>
<dbReference type="AlphaFoldDB" id="A0A563DFB5"/>
<keyword evidence="5 7" id="KW-1133">Transmembrane helix</keyword>
<dbReference type="Proteomes" id="UP000319499">
    <property type="component" value="Unassembled WGS sequence"/>
</dbReference>
<dbReference type="PANTHER" id="PTHR30353">
    <property type="entry name" value="INNER MEMBRANE PROTEIN DEDA-RELATED"/>
    <property type="match status" value="1"/>
</dbReference>
<feature type="transmembrane region" description="Helical" evidence="7">
    <location>
        <begin position="160"/>
        <end position="180"/>
    </location>
</feature>
<feature type="domain" description="VTT" evidence="8">
    <location>
        <begin position="74"/>
        <end position="180"/>
    </location>
</feature>
<feature type="transmembrane region" description="Helical" evidence="7">
    <location>
        <begin position="26"/>
        <end position="51"/>
    </location>
</feature>
<dbReference type="Pfam" id="PF09335">
    <property type="entry name" value="VTT_dom"/>
    <property type="match status" value="1"/>
</dbReference>
<evidence type="ECO:0000256" key="3">
    <source>
        <dbReference type="ARBA" id="ARBA00022475"/>
    </source>
</evidence>
<feature type="transmembrane region" description="Helical" evidence="7">
    <location>
        <begin position="200"/>
        <end position="219"/>
    </location>
</feature>
<evidence type="ECO:0000256" key="2">
    <source>
        <dbReference type="ARBA" id="ARBA00010792"/>
    </source>
</evidence>
<dbReference type="RefSeq" id="WP_146292401.1">
    <property type="nucleotide sequence ID" value="NZ_SELH01000017.1"/>
</dbReference>
<comment type="subcellular location">
    <subcellularLocation>
        <location evidence="1 7">Cell membrane</location>
        <topology evidence="1 7">Multi-pass membrane protein</topology>
    </subcellularLocation>
</comment>
<comment type="similarity">
    <text evidence="2 7">Belongs to the DedA family.</text>
</comment>
<evidence type="ECO:0000256" key="4">
    <source>
        <dbReference type="ARBA" id="ARBA00022692"/>
    </source>
</evidence>
<evidence type="ECO:0000256" key="7">
    <source>
        <dbReference type="RuleBase" id="RU367016"/>
    </source>
</evidence>
<dbReference type="GO" id="GO:0005886">
    <property type="term" value="C:plasma membrane"/>
    <property type="evidence" value="ECO:0007669"/>
    <property type="project" value="UniProtKB-SubCell"/>
</dbReference>
<keyword evidence="6 7" id="KW-0472">Membrane</keyword>
<keyword evidence="10" id="KW-1185">Reference proteome</keyword>